<gene>
    <name evidence="1" type="ORF">ABID27_001423</name>
</gene>
<proteinExistence type="predicted"/>
<dbReference type="RefSeq" id="WP_253364831.1">
    <property type="nucleotide sequence ID" value="NZ_JALJXU010000004.1"/>
</dbReference>
<keyword evidence="2" id="KW-1185">Reference proteome</keyword>
<reference evidence="1 2" key="1">
    <citation type="submission" date="2024-06" db="EMBL/GenBank/DDBJ databases">
        <title>Genomic Encyclopedia of Type Strains, Phase IV (KMG-IV): sequencing the most valuable type-strain genomes for metagenomic binning, comparative biology and taxonomic classification.</title>
        <authorList>
            <person name="Goeker M."/>
        </authorList>
    </citation>
    <scope>NUCLEOTIDE SEQUENCE [LARGE SCALE GENOMIC DNA]</scope>
    <source>
        <strain evidence="1 2">DSM 15349</strain>
    </source>
</reference>
<evidence type="ECO:0000313" key="1">
    <source>
        <dbReference type="EMBL" id="MET3644796.1"/>
    </source>
</evidence>
<dbReference type="Proteomes" id="UP001549055">
    <property type="component" value="Unassembled WGS sequence"/>
</dbReference>
<dbReference type="EMBL" id="JBEPMK010000004">
    <property type="protein sequence ID" value="MET3644796.1"/>
    <property type="molecule type" value="Genomic_DNA"/>
</dbReference>
<evidence type="ECO:0000313" key="2">
    <source>
        <dbReference type="Proteomes" id="UP001549055"/>
    </source>
</evidence>
<sequence length="210" mass="24046">MINFSDLSRYLGAQGTKYIMPEKAGNLKETMNELKREGQAARLAFSQIAKAFQEAYPHFQLDRVSNWANQAQVARPHFWVYLNQGEVWSEPMFAFRLYGNPSEFGISVEVSIIERKRDDQSLQKQAKVVKTAALPGSYYQYLADDEVVRLPATEENRLYLRAGLESGKIRKVLAKTDIPLTEDLNMADLIEHLYQGMELLKPYYAATRVS</sequence>
<protein>
    <submittedName>
        <fullName evidence="1">Uncharacterized protein</fullName>
    </submittedName>
</protein>
<accession>A0ABV2JLK7</accession>
<comment type="caution">
    <text evidence="1">The sequence shown here is derived from an EMBL/GenBank/DDBJ whole genome shotgun (WGS) entry which is preliminary data.</text>
</comment>
<name>A0ABV2JLK7_9STRE</name>
<organism evidence="1 2">
    <name type="scientific">Streptococcus gallinaceus</name>
    <dbReference type="NCBI Taxonomy" id="165758"/>
    <lineage>
        <taxon>Bacteria</taxon>
        <taxon>Bacillati</taxon>
        <taxon>Bacillota</taxon>
        <taxon>Bacilli</taxon>
        <taxon>Lactobacillales</taxon>
        <taxon>Streptococcaceae</taxon>
        <taxon>Streptococcus</taxon>
    </lineage>
</organism>